<name>A0A193LG95_9GAMM</name>
<sequence>MTDSVKTGLLAAYAKLLRPLVRILLRHGITYAELSEVVKTVFVEIAAQEFRVPGKKMSKARIAIVTGLTRKEVQRLSSIGAEGRFATKTNMSRIGRVLSGWHTDPDFTGPYGMPLELRYDSDNADDVTFVRLVQRFSGDMTPRAMLDELIRVGAVVETDQNWFKVIRREYVPNLLAPNFLERVGTGIHNFVHTIETNMQKEGPGKGRFERSVWRPGGIKKADLGIFNQFVRDRCQALLDDIDNWLSKLEAPDEGKGDEVVQTGVGIYHYVVHDENSGRQVSEILDERKRQD</sequence>
<organism evidence="1 2">
    <name type="scientific">Woeseia oceani</name>
    <dbReference type="NCBI Taxonomy" id="1548547"/>
    <lineage>
        <taxon>Bacteria</taxon>
        <taxon>Pseudomonadati</taxon>
        <taxon>Pseudomonadota</taxon>
        <taxon>Gammaproteobacteria</taxon>
        <taxon>Woeseiales</taxon>
        <taxon>Woeseiaceae</taxon>
        <taxon>Woeseia</taxon>
    </lineage>
</organism>
<evidence type="ECO:0000313" key="2">
    <source>
        <dbReference type="Proteomes" id="UP000092695"/>
    </source>
</evidence>
<keyword evidence="2" id="KW-1185">Reference proteome</keyword>
<proteinExistence type="predicted"/>
<protein>
    <submittedName>
        <fullName evidence="1">Uncharacterized protein</fullName>
    </submittedName>
</protein>
<evidence type="ECO:0000313" key="1">
    <source>
        <dbReference type="EMBL" id="ANO51481.1"/>
    </source>
</evidence>
<dbReference type="RefSeq" id="WP_068615858.1">
    <property type="nucleotide sequence ID" value="NZ_CP016268.1"/>
</dbReference>
<dbReference type="EMBL" id="CP016268">
    <property type="protein sequence ID" value="ANO51481.1"/>
    <property type="molecule type" value="Genomic_DNA"/>
</dbReference>
<gene>
    <name evidence="1" type="ORF">BA177_09950</name>
</gene>
<accession>A0A193LG95</accession>
<dbReference type="AlphaFoldDB" id="A0A193LG95"/>
<reference evidence="1 2" key="1">
    <citation type="submission" date="2016-06" db="EMBL/GenBank/DDBJ databases">
        <title>Complete genome sequence of a deep-branching marine Gamma Proteobacterium Woeseia oceani type strain XK5.</title>
        <authorList>
            <person name="Mu D."/>
            <person name="Du Z."/>
        </authorList>
    </citation>
    <scope>NUCLEOTIDE SEQUENCE [LARGE SCALE GENOMIC DNA]</scope>
    <source>
        <strain evidence="1 2">XK5</strain>
    </source>
</reference>
<dbReference type="KEGG" id="woc:BA177_09950"/>
<dbReference type="Proteomes" id="UP000092695">
    <property type="component" value="Chromosome"/>
</dbReference>
<dbReference type="Pfam" id="PF20112">
    <property type="entry name" value="DUF6502"/>
    <property type="match status" value="1"/>
</dbReference>
<dbReference type="InterPro" id="IPR045445">
    <property type="entry name" value="DUF6502"/>
</dbReference>